<dbReference type="Gene3D" id="2.60.210.10">
    <property type="entry name" value="Apoptosis, Tumor Necrosis Factor Receptor Associated Protein 2, Chain A"/>
    <property type="match status" value="1"/>
</dbReference>
<name>A0A812MMM0_9DINO</name>
<proteinExistence type="predicted"/>
<comment type="caution">
    <text evidence="2">The sequence shown here is derived from an EMBL/GenBank/DDBJ whole genome shotgun (WGS) entry which is preliminary data.</text>
</comment>
<dbReference type="OrthoDB" id="416164at2759"/>
<evidence type="ECO:0000313" key="2">
    <source>
        <dbReference type="EMBL" id="CAE7268604.1"/>
    </source>
</evidence>
<keyword evidence="3" id="KW-1185">Reference proteome</keyword>
<organism evidence="2 3">
    <name type="scientific">Symbiodinium natans</name>
    <dbReference type="NCBI Taxonomy" id="878477"/>
    <lineage>
        <taxon>Eukaryota</taxon>
        <taxon>Sar</taxon>
        <taxon>Alveolata</taxon>
        <taxon>Dinophyceae</taxon>
        <taxon>Suessiales</taxon>
        <taxon>Symbiodiniaceae</taxon>
        <taxon>Symbiodinium</taxon>
    </lineage>
</organism>
<reference evidence="2" key="1">
    <citation type="submission" date="2021-02" db="EMBL/GenBank/DDBJ databases">
        <authorList>
            <person name="Dougan E. K."/>
            <person name="Rhodes N."/>
            <person name="Thang M."/>
            <person name="Chan C."/>
        </authorList>
    </citation>
    <scope>NUCLEOTIDE SEQUENCE</scope>
</reference>
<dbReference type="EMBL" id="CAJNDS010001635">
    <property type="protein sequence ID" value="CAE7268604.1"/>
    <property type="molecule type" value="Genomic_DNA"/>
</dbReference>
<feature type="compositionally biased region" description="Low complexity" evidence="1">
    <location>
        <begin position="279"/>
        <end position="291"/>
    </location>
</feature>
<evidence type="ECO:0000256" key="1">
    <source>
        <dbReference type="SAM" id="MobiDB-lite"/>
    </source>
</evidence>
<dbReference type="SUPFAM" id="SSF49599">
    <property type="entry name" value="TRAF domain-like"/>
    <property type="match status" value="1"/>
</dbReference>
<dbReference type="InterPro" id="IPR008974">
    <property type="entry name" value="TRAF-like"/>
</dbReference>
<feature type="compositionally biased region" description="Polar residues" evidence="1">
    <location>
        <begin position="42"/>
        <end position="52"/>
    </location>
</feature>
<protein>
    <submittedName>
        <fullName evidence="2">Uncharacterized protein</fullName>
    </submittedName>
</protein>
<feature type="region of interest" description="Disordered" evidence="1">
    <location>
        <begin position="271"/>
        <end position="317"/>
    </location>
</feature>
<dbReference type="Proteomes" id="UP000604046">
    <property type="component" value="Unassembled WGS sequence"/>
</dbReference>
<gene>
    <name evidence="2" type="ORF">SNAT2548_LOCUS14249</name>
</gene>
<sequence>MDSPDTGRSASPGLAASPGLGPASRSRAGSGSFHLVEVGSNKGRSNQSSVSPNMAVKPAPAEGGADNWSLDGVWKPVRQSWAEQTELSDDCPPAPAPASEEKEGFDPQCFLGEWLDNLGHRIVVTPASEKFVGRRGRRQNGRQPRMAFTASLQKLGVPEKRFTISLDRWQQWRCGNGSLVEEESDMESLTWAAEDGRVSNWERPVPDGPVYFDAPPAWNEWGVQGGGDYDYGQWVSVDMTEMGCMGGPSAASWSFNPQAVEFNPQAREYVPMGRRKSSDSPGMGSSPSTSGRSRHRAWASPKATPVVSPAVGPGGHGWGRTPTPSPMIRPVGSPLLQATYLPDLGPPADVDFVVPPAIDLQLVEESAGAAVEGSCFKWTVADPWGELSKFPKDSCIMSPTFSIQDAHMQLSFYPNGSREAEPGHCSLALSRSPDCPGIKFEFALNGRSTGPKVCLGRRYLGDYMKPFEDSDDSQSQVVVSISVLELIPGR</sequence>
<feature type="compositionally biased region" description="Low complexity" evidence="1">
    <location>
        <begin position="23"/>
        <end position="32"/>
    </location>
</feature>
<accession>A0A812MMM0</accession>
<dbReference type="AlphaFoldDB" id="A0A812MMM0"/>
<feature type="region of interest" description="Disordered" evidence="1">
    <location>
        <begin position="1"/>
        <end position="104"/>
    </location>
</feature>
<evidence type="ECO:0000313" key="3">
    <source>
        <dbReference type="Proteomes" id="UP000604046"/>
    </source>
</evidence>